<comment type="caution">
    <text evidence="1">The sequence shown here is derived from an EMBL/GenBank/DDBJ whole genome shotgun (WGS) entry which is preliminary data.</text>
</comment>
<evidence type="ECO:0008006" key="3">
    <source>
        <dbReference type="Google" id="ProtNLM"/>
    </source>
</evidence>
<dbReference type="EMBL" id="BAAAPU010000008">
    <property type="protein sequence ID" value="GAA1984640.1"/>
    <property type="molecule type" value="Genomic_DNA"/>
</dbReference>
<dbReference type="Proteomes" id="UP001500013">
    <property type="component" value="Unassembled WGS sequence"/>
</dbReference>
<dbReference type="Pfam" id="PF10604">
    <property type="entry name" value="Polyketide_cyc2"/>
    <property type="match status" value="1"/>
</dbReference>
<proteinExistence type="predicted"/>
<evidence type="ECO:0000313" key="1">
    <source>
        <dbReference type="EMBL" id="GAA1984640.1"/>
    </source>
</evidence>
<dbReference type="SUPFAM" id="SSF55961">
    <property type="entry name" value="Bet v1-like"/>
    <property type="match status" value="1"/>
</dbReference>
<dbReference type="InterPro" id="IPR023393">
    <property type="entry name" value="START-like_dom_sf"/>
</dbReference>
<protein>
    <recommendedName>
        <fullName evidence="3">Polyketide cyclase/dehydrase/lipid transport protein</fullName>
    </recommendedName>
</protein>
<dbReference type="RefSeq" id="WP_344063565.1">
    <property type="nucleotide sequence ID" value="NZ_BAAAPU010000008.1"/>
</dbReference>
<dbReference type="Gene3D" id="3.30.530.20">
    <property type="match status" value="1"/>
</dbReference>
<name>A0ABP5DU40_9MICO</name>
<accession>A0ABP5DU40</accession>
<gene>
    <name evidence="1" type="ORF">GCM10009817_27590</name>
</gene>
<sequence>MAHIRGEVVIDAPVEEVFDFVADERNEPKYNRRIVRAEKLGEGPVEKGSRFVAQPTGMGAGGVMTVEVTEYERPRRFRNLVRSSYMQVDGTVSFTDQGGVTLLRWDWEMGLIGPMKLLSPVLALVAPRWERRNWVTLKRYIESGYA</sequence>
<reference evidence="2" key="1">
    <citation type="journal article" date="2019" name="Int. J. Syst. Evol. Microbiol.">
        <title>The Global Catalogue of Microorganisms (GCM) 10K type strain sequencing project: providing services to taxonomists for standard genome sequencing and annotation.</title>
        <authorList>
            <consortium name="The Broad Institute Genomics Platform"/>
            <consortium name="The Broad Institute Genome Sequencing Center for Infectious Disease"/>
            <person name="Wu L."/>
            <person name="Ma J."/>
        </authorList>
    </citation>
    <scope>NUCLEOTIDE SEQUENCE [LARGE SCALE GENOMIC DNA]</scope>
    <source>
        <strain evidence="2">JCM 15628</strain>
    </source>
</reference>
<dbReference type="InterPro" id="IPR019587">
    <property type="entry name" value="Polyketide_cyclase/dehydratase"/>
</dbReference>
<keyword evidence="2" id="KW-1185">Reference proteome</keyword>
<evidence type="ECO:0000313" key="2">
    <source>
        <dbReference type="Proteomes" id="UP001500013"/>
    </source>
</evidence>
<organism evidence="1 2">
    <name type="scientific">Terrabacter lapilli</name>
    <dbReference type="NCBI Taxonomy" id="436231"/>
    <lineage>
        <taxon>Bacteria</taxon>
        <taxon>Bacillati</taxon>
        <taxon>Actinomycetota</taxon>
        <taxon>Actinomycetes</taxon>
        <taxon>Micrococcales</taxon>
        <taxon>Intrasporangiaceae</taxon>
        <taxon>Terrabacter</taxon>
    </lineage>
</organism>